<evidence type="ECO:0000256" key="3">
    <source>
        <dbReference type="ARBA" id="ARBA00023163"/>
    </source>
</evidence>
<keyword evidence="1" id="KW-0805">Transcription regulation</keyword>
<dbReference type="CDD" id="cd06279">
    <property type="entry name" value="PBP1_LacI-like"/>
    <property type="match status" value="1"/>
</dbReference>
<dbReference type="Proteomes" id="UP000198327">
    <property type="component" value="Unassembled WGS sequence"/>
</dbReference>
<dbReference type="PANTHER" id="PTHR30146:SF138">
    <property type="entry name" value="TRANSCRIPTIONAL REGULATORY PROTEIN"/>
    <property type="match status" value="1"/>
</dbReference>
<evidence type="ECO:0000256" key="1">
    <source>
        <dbReference type="ARBA" id="ARBA00023015"/>
    </source>
</evidence>
<dbReference type="STRING" id="398843.A3K89_09365"/>
<dbReference type="InterPro" id="IPR010982">
    <property type="entry name" value="Lambda_DNA-bd_dom_sf"/>
</dbReference>
<proteinExistence type="predicted"/>
<keyword evidence="3" id="KW-0804">Transcription</keyword>
<dbReference type="Gene3D" id="3.40.50.2300">
    <property type="match status" value="2"/>
</dbReference>
<evidence type="ECO:0000313" key="5">
    <source>
        <dbReference type="EMBL" id="SNT25214.1"/>
    </source>
</evidence>
<dbReference type="GO" id="GO:0003700">
    <property type="term" value="F:DNA-binding transcription factor activity"/>
    <property type="evidence" value="ECO:0007669"/>
    <property type="project" value="TreeGrafter"/>
</dbReference>
<dbReference type="Gene3D" id="1.10.260.40">
    <property type="entry name" value="lambda repressor-like DNA-binding domains"/>
    <property type="match status" value="1"/>
</dbReference>
<dbReference type="EMBL" id="FZOW01000012">
    <property type="protein sequence ID" value="SNT25214.1"/>
    <property type="molecule type" value="Genomic_DNA"/>
</dbReference>
<feature type="domain" description="HTH lacI-type" evidence="4">
    <location>
        <begin position="21"/>
        <end position="76"/>
    </location>
</feature>
<dbReference type="GO" id="GO:0000976">
    <property type="term" value="F:transcription cis-regulatory region binding"/>
    <property type="evidence" value="ECO:0007669"/>
    <property type="project" value="TreeGrafter"/>
</dbReference>
<gene>
    <name evidence="5" type="ORF">SAMN05421642_11224</name>
</gene>
<dbReference type="InterPro" id="IPR000843">
    <property type="entry name" value="HTH_LacI"/>
</dbReference>
<keyword evidence="6" id="KW-1185">Reference proteome</keyword>
<evidence type="ECO:0000256" key="2">
    <source>
        <dbReference type="ARBA" id="ARBA00023125"/>
    </source>
</evidence>
<accession>A0A239L6S1</accession>
<reference evidence="6" key="1">
    <citation type="submission" date="2017-06" db="EMBL/GenBank/DDBJ databases">
        <authorList>
            <person name="Varghese N."/>
            <person name="Submissions S."/>
        </authorList>
    </citation>
    <scope>NUCLEOTIDE SEQUENCE [LARGE SCALE GENOMIC DNA]</scope>
    <source>
        <strain evidence="6">JCM 23211</strain>
    </source>
</reference>
<dbReference type="PANTHER" id="PTHR30146">
    <property type="entry name" value="LACI-RELATED TRANSCRIPTIONAL REPRESSOR"/>
    <property type="match status" value="1"/>
</dbReference>
<organism evidence="5 6">
    <name type="scientific">Rhodococcoides kyotonense</name>
    <dbReference type="NCBI Taxonomy" id="398843"/>
    <lineage>
        <taxon>Bacteria</taxon>
        <taxon>Bacillati</taxon>
        <taxon>Actinomycetota</taxon>
        <taxon>Actinomycetes</taxon>
        <taxon>Mycobacteriales</taxon>
        <taxon>Nocardiaceae</taxon>
        <taxon>Rhodococcoides</taxon>
    </lineage>
</organism>
<dbReference type="SUPFAM" id="SSF47413">
    <property type="entry name" value="lambda repressor-like DNA-binding domains"/>
    <property type="match status" value="1"/>
</dbReference>
<name>A0A239L6S1_9NOCA</name>
<keyword evidence="2 5" id="KW-0238">DNA-binding</keyword>
<sequence>MLCIVTQLIDSRYPDTMSTRPTMADVARAAGVSTMSVSYSYNQPTRVSDATRQRVFDAATLLGYTGPHRAARSLRSGKTNNLGVVLTEKLTYSFENPEARAFLSGIAEACLDTDTGLVLLPNSRIGVDLTRIRDAHVDGFVLWTTVVDDPVLDIVTATGKPACIQGGPIHPGIEFIGIDDEAAAHAIGTIGLARAQRPAIISFPRDRDRIADTVLGPEPENATFPVTASRLAGYRRAVVEYGFRWEDIPVAFAATNARTEGATAAHALLREFDADVILCTSDDLALGALDAGAHGVTGWDDSEAAEAAGLTTVAQSLYDQGRHAAGWVLGTLSSIPEAEWSVVARGSTTG</sequence>
<dbReference type="SMART" id="SM00354">
    <property type="entry name" value="HTH_LACI"/>
    <property type="match status" value="1"/>
</dbReference>
<dbReference type="AlphaFoldDB" id="A0A239L6S1"/>
<evidence type="ECO:0000313" key="6">
    <source>
        <dbReference type="Proteomes" id="UP000198327"/>
    </source>
</evidence>
<protein>
    <submittedName>
        <fullName evidence="5">DNA-binding transcriptional regulator, LacI/PurR family</fullName>
    </submittedName>
</protein>
<dbReference type="InterPro" id="IPR028082">
    <property type="entry name" value="Peripla_BP_I"/>
</dbReference>
<dbReference type="PROSITE" id="PS50932">
    <property type="entry name" value="HTH_LACI_2"/>
    <property type="match status" value="1"/>
</dbReference>
<dbReference type="Pfam" id="PF00356">
    <property type="entry name" value="LacI"/>
    <property type="match status" value="1"/>
</dbReference>
<dbReference type="CDD" id="cd01392">
    <property type="entry name" value="HTH_LacI"/>
    <property type="match status" value="1"/>
</dbReference>
<dbReference type="SUPFAM" id="SSF53822">
    <property type="entry name" value="Periplasmic binding protein-like I"/>
    <property type="match status" value="1"/>
</dbReference>
<evidence type="ECO:0000259" key="4">
    <source>
        <dbReference type="PROSITE" id="PS50932"/>
    </source>
</evidence>